<dbReference type="GO" id="GO:0019915">
    <property type="term" value="P:lipid storage"/>
    <property type="evidence" value="ECO:0007669"/>
    <property type="project" value="TreeGrafter"/>
</dbReference>
<dbReference type="AlphaFoldDB" id="A0A9W8B4M8"/>
<feature type="region of interest" description="Disordered" evidence="2">
    <location>
        <begin position="1"/>
        <end position="34"/>
    </location>
</feature>
<dbReference type="GO" id="GO:0005829">
    <property type="term" value="C:cytosol"/>
    <property type="evidence" value="ECO:0007669"/>
    <property type="project" value="TreeGrafter"/>
</dbReference>
<evidence type="ECO:0000256" key="2">
    <source>
        <dbReference type="SAM" id="MobiDB-lite"/>
    </source>
</evidence>
<dbReference type="Proteomes" id="UP001151582">
    <property type="component" value="Unassembled WGS sequence"/>
</dbReference>
<dbReference type="Pfam" id="PF03036">
    <property type="entry name" value="Perilipin"/>
    <property type="match status" value="1"/>
</dbReference>
<evidence type="ECO:0000256" key="1">
    <source>
        <dbReference type="ARBA" id="ARBA00006311"/>
    </source>
</evidence>
<feature type="compositionally biased region" description="Pro residues" evidence="2">
    <location>
        <begin position="397"/>
        <end position="415"/>
    </location>
</feature>
<feature type="compositionally biased region" description="Polar residues" evidence="2">
    <location>
        <begin position="1"/>
        <end position="21"/>
    </location>
</feature>
<feature type="region of interest" description="Disordered" evidence="2">
    <location>
        <begin position="174"/>
        <end position="215"/>
    </location>
</feature>
<accession>A0A9W8B4M8</accession>
<dbReference type="InterPro" id="IPR004279">
    <property type="entry name" value="Perilipin"/>
</dbReference>
<feature type="region of interest" description="Disordered" evidence="2">
    <location>
        <begin position="393"/>
        <end position="415"/>
    </location>
</feature>
<comment type="similarity">
    <text evidence="1">Belongs to the perilipin family.</text>
</comment>
<dbReference type="OrthoDB" id="376826at2759"/>
<dbReference type="PANTHER" id="PTHR14024">
    <property type="entry name" value="PERILIPIN"/>
    <property type="match status" value="1"/>
</dbReference>
<proteinExistence type="inferred from homology"/>
<name>A0A9W8B4M8_9FUNG</name>
<feature type="compositionally biased region" description="Polar residues" evidence="2">
    <location>
        <begin position="192"/>
        <end position="201"/>
    </location>
</feature>
<comment type="caution">
    <text evidence="3">The sequence shown here is derived from an EMBL/GenBank/DDBJ whole genome shotgun (WGS) entry which is preliminary data.</text>
</comment>
<evidence type="ECO:0000313" key="3">
    <source>
        <dbReference type="EMBL" id="KAJ1975605.1"/>
    </source>
</evidence>
<protein>
    <recommendedName>
        <fullName evidence="5">Lipid droplet-associated perilipin protein</fullName>
    </recommendedName>
</protein>
<evidence type="ECO:0008006" key="5">
    <source>
        <dbReference type="Google" id="ProtNLM"/>
    </source>
</evidence>
<dbReference type="GO" id="GO:0010890">
    <property type="term" value="P:positive regulation of triglyceride storage"/>
    <property type="evidence" value="ECO:0007669"/>
    <property type="project" value="TreeGrafter"/>
</dbReference>
<dbReference type="PANTHER" id="PTHR14024:SF49">
    <property type="entry name" value="LIPID STORAGE DROPLETS SURFACE-BINDING PROTEIN 1"/>
    <property type="match status" value="1"/>
</dbReference>
<evidence type="ECO:0000313" key="4">
    <source>
        <dbReference type="Proteomes" id="UP001151582"/>
    </source>
</evidence>
<organism evidence="3 4">
    <name type="scientific">Dimargaris verticillata</name>
    <dbReference type="NCBI Taxonomy" id="2761393"/>
    <lineage>
        <taxon>Eukaryota</taxon>
        <taxon>Fungi</taxon>
        <taxon>Fungi incertae sedis</taxon>
        <taxon>Zoopagomycota</taxon>
        <taxon>Kickxellomycotina</taxon>
        <taxon>Dimargaritomycetes</taxon>
        <taxon>Dimargaritales</taxon>
        <taxon>Dimargaritaceae</taxon>
        <taxon>Dimargaris</taxon>
    </lineage>
</organism>
<dbReference type="EMBL" id="JANBQB010000510">
    <property type="protein sequence ID" value="KAJ1975605.1"/>
    <property type="molecule type" value="Genomic_DNA"/>
</dbReference>
<sequence>MAECVSPTQTLDSPQLANAGSPTAADQGEHSAANQGLAARLTSLPLVNDALTKMYTVTHDPTAPYARWTNPLAAYTESVLHRAYQLSEPYHGRLQYPISTVDALGCKSLDVLESFFPIITRPTNEVMTYGRDTYQLYLASVSNTVRHPVTTVTTHAKHGLASLVDRVDSAVDTWLPGDSQPEGAEAAATDVSAAQQPQDASSDGVPVIPSTPSPLNRAWEVTDKVRTRVGRRLSAHVPDAARPLVTSSVRTISAALQTSKQNLTATNAKLQSYIQALRAVAQEKGTSAAQYVRSREQEQVQRIHAKVTSLTEAALAESHRVTALLAANMSRLPQPLQTQMEMSIIYATDRYHQIRDELGRTETPALERATNVLKITTAGVPVLDRLLNAALAYTSHPPSPTQTPTCPPSTPRSTD</sequence>
<keyword evidence="4" id="KW-1185">Reference proteome</keyword>
<dbReference type="GO" id="GO:0005811">
    <property type="term" value="C:lipid droplet"/>
    <property type="evidence" value="ECO:0007669"/>
    <property type="project" value="TreeGrafter"/>
</dbReference>
<gene>
    <name evidence="3" type="ORF">H4R34_004275</name>
</gene>
<reference evidence="3" key="1">
    <citation type="submission" date="2022-07" db="EMBL/GenBank/DDBJ databases">
        <title>Phylogenomic reconstructions and comparative analyses of Kickxellomycotina fungi.</title>
        <authorList>
            <person name="Reynolds N.K."/>
            <person name="Stajich J.E."/>
            <person name="Barry K."/>
            <person name="Grigoriev I.V."/>
            <person name="Crous P."/>
            <person name="Smith M.E."/>
        </authorList>
    </citation>
    <scope>NUCLEOTIDE SEQUENCE</scope>
    <source>
        <strain evidence="3">RSA 567</strain>
    </source>
</reference>